<dbReference type="GO" id="GO:0016787">
    <property type="term" value="F:hydrolase activity"/>
    <property type="evidence" value="ECO:0007669"/>
    <property type="project" value="UniProtKB-KW"/>
</dbReference>
<accession>A0A1Z1WPZ7</accession>
<dbReference type="KEGG" id="salf:SMD44_07976"/>
<protein>
    <submittedName>
        <fullName evidence="1">Alpha/beta hydrolase</fullName>
    </submittedName>
</protein>
<dbReference type="AlphaFoldDB" id="A0A1Z1WPZ7"/>
<proteinExistence type="predicted"/>
<dbReference type="Proteomes" id="UP000195880">
    <property type="component" value="Chromosome"/>
</dbReference>
<keyword evidence="2" id="KW-1185">Reference proteome</keyword>
<evidence type="ECO:0000313" key="2">
    <source>
        <dbReference type="Proteomes" id="UP000195880"/>
    </source>
</evidence>
<evidence type="ECO:0000313" key="1">
    <source>
        <dbReference type="EMBL" id="ARX88489.1"/>
    </source>
</evidence>
<keyword evidence="1" id="KW-0378">Hydrolase</keyword>
<name>A0A1Z1WPZ7_9ACTN</name>
<reference evidence="1 2" key="1">
    <citation type="submission" date="2017-05" db="EMBL/GenBank/DDBJ databases">
        <title>Streptomyces alboflavus Genome sequencing and assembly.</title>
        <authorList>
            <person name="Wang Y."/>
            <person name="Du B."/>
            <person name="Ding Y."/>
            <person name="Liu H."/>
            <person name="Hou Q."/>
            <person name="Liu K."/>
            <person name="Wang C."/>
            <person name="Yao L."/>
        </authorList>
    </citation>
    <scope>NUCLEOTIDE SEQUENCE [LARGE SCALE GENOMIC DNA]</scope>
    <source>
        <strain evidence="1 2">MDJK44</strain>
    </source>
</reference>
<organism evidence="1 2">
    <name type="scientific">Streptomyces alboflavus</name>
    <dbReference type="NCBI Taxonomy" id="67267"/>
    <lineage>
        <taxon>Bacteria</taxon>
        <taxon>Bacillati</taxon>
        <taxon>Actinomycetota</taxon>
        <taxon>Actinomycetes</taxon>
        <taxon>Kitasatosporales</taxon>
        <taxon>Streptomycetaceae</taxon>
        <taxon>Streptomyces</taxon>
    </lineage>
</organism>
<sequence length="26" mass="2874">MQPGAAHFPWLDDADLFVAAVERFLG</sequence>
<gene>
    <name evidence="1" type="ORF">SMD44_07976</name>
</gene>
<dbReference type="EMBL" id="CP021748">
    <property type="protein sequence ID" value="ARX88489.1"/>
    <property type="molecule type" value="Genomic_DNA"/>
</dbReference>